<dbReference type="GO" id="GO:0012505">
    <property type="term" value="C:endomembrane system"/>
    <property type="evidence" value="ECO:0007669"/>
    <property type="project" value="UniProtKB-SubCell"/>
</dbReference>
<evidence type="ECO:0000256" key="2">
    <source>
        <dbReference type="ARBA" id="ARBA00022692"/>
    </source>
</evidence>
<dbReference type="AlphaFoldDB" id="A0AAN9USV7"/>
<keyword evidence="2" id="KW-0812">Transmembrane</keyword>
<evidence type="ECO:0000256" key="4">
    <source>
        <dbReference type="ARBA" id="ARBA00023136"/>
    </source>
</evidence>
<organism evidence="7 8">
    <name type="scientific">Diatrype stigma</name>
    <dbReference type="NCBI Taxonomy" id="117547"/>
    <lineage>
        <taxon>Eukaryota</taxon>
        <taxon>Fungi</taxon>
        <taxon>Dikarya</taxon>
        <taxon>Ascomycota</taxon>
        <taxon>Pezizomycotina</taxon>
        <taxon>Sordariomycetes</taxon>
        <taxon>Xylariomycetidae</taxon>
        <taxon>Xylariales</taxon>
        <taxon>Diatrypaceae</taxon>
        <taxon>Diatrype</taxon>
    </lineage>
</organism>
<keyword evidence="3" id="KW-1133">Transmembrane helix</keyword>
<evidence type="ECO:0000256" key="1">
    <source>
        <dbReference type="ARBA" id="ARBA00004308"/>
    </source>
</evidence>
<evidence type="ECO:0000256" key="3">
    <source>
        <dbReference type="ARBA" id="ARBA00022989"/>
    </source>
</evidence>
<keyword evidence="4" id="KW-0472">Membrane</keyword>
<dbReference type="InterPro" id="IPR026859">
    <property type="entry name" value="Myosin-bd"/>
</dbReference>
<reference evidence="7 8" key="1">
    <citation type="submission" date="2024-02" db="EMBL/GenBank/DDBJ databases">
        <title>De novo assembly and annotation of 12 fungi associated with fruit tree decline syndrome in Ontario, Canada.</title>
        <authorList>
            <person name="Sulman M."/>
            <person name="Ellouze W."/>
            <person name="Ilyukhin E."/>
        </authorList>
    </citation>
    <scope>NUCLEOTIDE SEQUENCE [LARGE SCALE GENOMIC DNA]</scope>
    <source>
        <strain evidence="7 8">M11/M66-122</strain>
    </source>
</reference>
<comment type="caution">
    <text evidence="7">The sequence shown here is derived from an EMBL/GenBank/DDBJ whole genome shotgun (WGS) entry which is preliminary data.</text>
</comment>
<evidence type="ECO:0000259" key="6">
    <source>
        <dbReference type="Pfam" id="PF12632"/>
    </source>
</evidence>
<comment type="subcellular location">
    <subcellularLocation>
        <location evidence="1">Endomembrane system</location>
    </subcellularLocation>
</comment>
<protein>
    <recommendedName>
        <fullName evidence="6">Myosin-binding domain-containing protein</fullName>
    </recommendedName>
</protein>
<accession>A0AAN9USV7</accession>
<name>A0AAN9USV7_9PEZI</name>
<feature type="compositionally biased region" description="Acidic residues" evidence="5">
    <location>
        <begin position="18"/>
        <end position="29"/>
    </location>
</feature>
<dbReference type="EMBL" id="JAKJXP020000035">
    <property type="protein sequence ID" value="KAK7752716.1"/>
    <property type="molecule type" value="Genomic_DNA"/>
</dbReference>
<evidence type="ECO:0000256" key="5">
    <source>
        <dbReference type="SAM" id="MobiDB-lite"/>
    </source>
</evidence>
<dbReference type="Pfam" id="PF12632">
    <property type="entry name" value="Vezatin"/>
    <property type="match status" value="1"/>
</dbReference>
<feature type="region of interest" description="Disordered" evidence="5">
    <location>
        <begin position="1"/>
        <end position="49"/>
    </location>
</feature>
<feature type="domain" description="Myosin-binding" evidence="6">
    <location>
        <begin position="157"/>
        <end position="459"/>
    </location>
</feature>
<dbReference type="GO" id="GO:0017022">
    <property type="term" value="F:myosin binding"/>
    <property type="evidence" value="ECO:0007669"/>
    <property type="project" value="InterPro"/>
</dbReference>
<evidence type="ECO:0000313" key="8">
    <source>
        <dbReference type="Proteomes" id="UP001320420"/>
    </source>
</evidence>
<keyword evidence="8" id="KW-1185">Reference proteome</keyword>
<dbReference type="Proteomes" id="UP001320420">
    <property type="component" value="Unassembled WGS sequence"/>
</dbReference>
<evidence type="ECO:0000313" key="7">
    <source>
        <dbReference type="EMBL" id="KAK7752716.1"/>
    </source>
</evidence>
<proteinExistence type="predicted"/>
<gene>
    <name evidence="7" type="ORF">SLS62_005268</name>
</gene>
<sequence length="637" mass="71049">MYGIRNADNLPAGKGEREEPEWQEPESNPDYDVSPPSTPTQDFAPRGLPRVRRKFRATLPKPLLLDPELRSNTTLDSIQNHASPVLELFRLAAEAVSSSIGHVPPAAFLERLRLAIVQSQLLDNPLVAGLPPPPVPSDLPNDNDSSPLGITTSGAVAAVVFGFGAATLVRWLWMGGIFPTWRRLCSSVALMTVFGLVGRSYIRREIMKNIQEQGITEATKFITLSKELDGVNSAALNFIMEVELVSRGYRLSTPIPPISRLEHNGQNVKCLKLRNTLRASLAEATSKYYQVAFDIWGIAEQTELLQLQSQYQFTVADVVERFQHFSKDEAEDGEKLQSLKDTAFLLHDIRKVFLSGLLALHSAGIDADRVRFTAVSEAFKELNAVTRHSYSQVRNILTETDREQIHNLGAYAPLTNRFGVVAIPKTPKVPQTPHHDRWHHQLRRLSSMTMNIRSVQAKLHLLREESSLALNEADDISNLGPLFMAQYDSIGQDLNTLMEAWRSGKASLATGIDRNEKRLSSMTLAQMSPASTMSGQTIAEEESEEGVDDALRKLIGDSSPSLQATQPVRSTEPEVFEAISVQRPRSMLSREDRLAKMREDRKSKEVTRLKADAHRGMMRELQGVLLNQKPSRTRISL</sequence>